<evidence type="ECO:0000256" key="1">
    <source>
        <dbReference type="SAM" id="MobiDB-lite"/>
    </source>
</evidence>
<proteinExistence type="predicted"/>
<evidence type="ECO:0000313" key="2">
    <source>
        <dbReference type="EMBL" id="XCG46985.1"/>
    </source>
</evidence>
<name>A0AAU8CKV0_9HYPH</name>
<dbReference type="EMBL" id="CP159253">
    <property type="protein sequence ID" value="XCG46985.1"/>
    <property type="molecule type" value="Genomic_DNA"/>
</dbReference>
<dbReference type="RefSeq" id="WP_353645473.1">
    <property type="nucleotide sequence ID" value="NZ_CP159253.1"/>
</dbReference>
<protein>
    <submittedName>
        <fullName evidence="2">Uncharacterized protein</fullName>
    </submittedName>
</protein>
<gene>
    <name evidence="2" type="ORF">ABVK50_16895</name>
</gene>
<organism evidence="2">
    <name type="scientific">Mesorhizobium sp. WSM2240</name>
    <dbReference type="NCBI Taxonomy" id="3228851"/>
    <lineage>
        <taxon>Bacteria</taxon>
        <taxon>Pseudomonadati</taxon>
        <taxon>Pseudomonadota</taxon>
        <taxon>Alphaproteobacteria</taxon>
        <taxon>Hyphomicrobiales</taxon>
        <taxon>Phyllobacteriaceae</taxon>
        <taxon>Mesorhizobium</taxon>
    </lineage>
</organism>
<feature type="region of interest" description="Disordered" evidence="1">
    <location>
        <begin position="214"/>
        <end position="235"/>
    </location>
</feature>
<dbReference type="AlphaFoldDB" id="A0AAU8CKV0"/>
<accession>A0AAU8CKV0</accession>
<reference evidence="2" key="1">
    <citation type="submission" date="2024-06" db="EMBL/GenBank/DDBJ databases">
        <title>Mesorhizobium karijinii sp. nov., a symbiont of the iconic Swainsona formosa from arid Australia.</title>
        <authorList>
            <person name="Hill Y.J."/>
            <person name="Watkin E.L.J."/>
            <person name="O'Hara G.W."/>
            <person name="Terpolilli J."/>
            <person name="Tye M.L."/>
            <person name="Kohlmeier M.G."/>
        </authorList>
    </citation>
    <scope>NUCLEOTIDE SEQUENCE</scope>
    <source>
        <strain evidence="2">WSM2240</strain>
    </source>
</reference>
<sequence>MPWSRIPAPHRRAAFAGGYVLAALLAGAEIFILGLALNPRVHPDYRAFYIDETTTCLNRDRIGGYRLGETVSFLHLGRQAERMKRAAGLKVCGWTGPTGDGTYSLGETSRLRVKIPEIPSGLTATLEMAPMLRPPQTAQTVIISVNGVRLHETTLSGDEPQKVSFVIPQAVLAGAEVLDIAFDYPDSIRQTPVASNIYDRAIKLMSFRLDPVTEGAGATDPASAAQTPTDRAPED</sequence>